<reference evidence="9 10" key="1">
    <citation type="submission" date="2024-09" db="EMBL/GenBank/DDBJ databases">
        <authorList>
            <person name="Sun Q."/>
            <person name="Mori K."/>
        </authorList>
    </citation>
    <scope>NUCLEOTIDE SEQUENCE [LARGE SCALE GENOMIC DNA]</scope>
    <source>
        <strain evidence="9 10">TISTR 1856</strain>
    </source>
</reference>
<feature type="domain" description="Histidine kinase" evidence="8">
    <location>
        <begin position="297"/>
        <end position="492"/>
    </location>
</feature>
<dbReference type="PANTHER" id="PTHR41523:SF8">
    <property type="entry name" value="ETHYLENE RESPONSE SENSOR PROTEIN"/>
    <property type="match status" value="1"/>
</dbReference>
<dbReference type="Gene3D" id="3.30.450.280">
    <property type="entry name" value="GAF domain"/>
    <property type="match status" value="1"/>
</dbReference>
<dbReference type="PANTHER" id="PTHR41523">
    <property type="entry name" value="TWO-COMPONENT SYSTEM SENSOR PROTEIN"/>
    <property type="match status" value="1"/>
</dbReference>
<keyword evidence="6 9" id="KW-0418">Kinase</keyword>
<evidence type="ECO:0000256" key="1">
    <source>
        <dbReference type="ARBA" id="ARBA00000085"/>
    </source>
</evidence>
<evidence type="ECO:0000256" key="2">
    <source>
        <dbReference type="ARBA" id="ARBA00012438"/>
    </source>
</evidence>
<name>A0ABV5LX71_9ACTN</name>
<keyword evidence="3" id="KW-0597">Phosphoprotein</keyword>
<comment type="catalytic activity">
    <reaction evidence="1">
        <text>ATP + protein L-histidine = ADP + protein N-phospho-L-histidine.</text>
        <dbReference type="EC" id="2.7.13.3"/>
    </reaction>
</comment>
<keyword evidence="10" id="KW-1185">Reference proteome</keyword>
<dbReference type="Proteomes" id="UP001589748">
    <property type="component" value="Unassembled WGS sequence"/>
</dbReference>
<dbReference type="Gene3D" id="3.30.565.10">
    <property type="entry name" value="Histidine kinase-like ATPase, C-terminal domain"/>
    <property type="match status" value="1"/>
</dbReference>
<evidence type="ECO:0000259" key="8">
    <source>
        <dbReference type="PROSITE" id="PS50109"/>
    </source>
</evidence>
<dbReference type="Pfam" id="PF12282">
    <property type="entry name" value="GAF_PdtaS"/>
    <property type="match status" value="1"/>
</dbReference>
<dbReference type="Pfam" id="PF02518">
    <property type="entry name" value="HATPase_c"/>
    <property type="match status" value="1"/>
</dbReference>
<comment type="caution">
    <text evidence="9">The sequence shown here is derived from an EMBL/GenBank/DDBJ whole genome shotgun (WGS) entry which is preliminary data.</text>
</comment>
<evidence type="ECO:0000256" key="4">
    <source>
        <dbReference type="ARBA" id="ARBA00022679"/>
    </source>
</evidence>
<evidence type="ECO:0000256" key="3">
    <source>
        <dbReference type="ARBA" id="ARBA00022553"/>
    </source>
</evidence>
<evidence type="ECO:0000256" key="7">
    <source>
        <dbReference type="ARBA" id="ARBA00022840"/>
    </source>
</evidence>
<evidence type="ECO:0000256" key="5">
    <source>
        <dbReference type="ARBA" id="ARBA00022741"/>
    </source>
</evidence>
<accession>A0ABV5LX71</accession>
<dbReference type="PROSITE" id="PS50109">
    <property type="entry name" value="HIS_KIN"/>
    <property type="match status" value="1"/>
</dbReference>
<dbReference type="RefSeq" id="WP_380138020.1">
    <property type="nucleotide sequence ID" value="NZ_JBHLUI010000008.1"/>
</dbReference>
<sequence length="502" mass="54594">MADLLESETGIGAAEAEWLRLLVGDWQLISDLSFADLVLWIPSADRQHFVAVAHCRPTTGPTVHYDDVVGAVLPRGRRPQVDTTFEEKRSLRGRDPQWDDDVPVREETIPVVRDGTVLGVLARHTNLSTSRTPSRLELNYVKCADDLARMIATGDFPQTAAPTGPRRGAPRVGDGMLRLDAEGVVTYASPNALSAFHRAGLLGELVGANLAEVSSNLAASHLPVDESLPLVVTGRAPWRTDLETDKATLSMRAIPLTRREESENVPTRVAALLLVRDVSELRRRERELLTKDATIREVHHRVKNNLQTVAALLRLQARRIKSEEGASALQEAMRRVQTIATVHETLSQGIDENVDFDQVLDRCLMMAAEVAMENSEHVRTVREGRFGELRQEDATALALVLTELVTNAVEHGYGSGRAGTVVVKVEHTAEDRILVVVSDDGVGLPDGFQVGSSGLGTQIVRSLVAGELRGRMDFGASASGGTEVRLDLRVRRGAATVGATRG</sequence>
<proteinExistence type="predicted"/>
<evidence type="ECO:0000256" key="6">
    <source>
        <dbReference type="ARBA" id="ARBA00022777"/>
    </source>
</evidence>
<dbReference type="EMBL" id="JBHMDM010000007">
    <property type="protein sequence ID" value="MFB9378696.1"/>
    <property type="molecule type" value="Genomic_DNA"/>
</dbReference>
<dbReference type="EC" id="2.7.13.3" evidence="2"/>
<evidence type="ECO:0000313" key="10">
    <source>
        <dbReference type="Proteomes" id="UP001589748"/>
    </source>
</evidence>
<keyword evidence="5" id="KW-0547">Nucleotide-binding</keyword>
<dbReference type="InterPro" id="IPR003594">
    <property type="entry name" value="HATPase_dom"/>
</dbReference>
<evidence type="ECO:0000313" key="9">
    <source>
        <dbReference type="EMBL" id="MFB9378696.1"/>
    </source>
</evidence>
<organism evidence="9 10">
    <name type="scientific">Kineococcus gynurae</name>
    <dbReference type="NCBI Taxonomy" id="452979"/>
    <lineage>
        <taxon>Bacteria</taxon>
        <taxon>Bacillati</taxon>
        <taxon>Actinomycetota</taxon>
        <taxon>Actinomycetes</taxon>
        <taxon>Kineosporiales</taxon>
        <taxon>Kineosporiaceae</taxon>
        <taxon>Kineococcus</taxon>
    </lineage>
</organism>
<keyword evidence="7" id="KW-0067">ATP-binding</keyword>
<dbReference type="Gene3D" id="3.30.450.20">
    <property type="entry name" value="PAS domain"/>
    <property type="match status" value="1"/>
</dbReference>
<dbReference type="SUPFAM" id="SSF55874">
    <property type="entry name" value="ATPase domain of HSP90 chaperone/DNA topoisomerase II/histidine kinase"/>
    <property type="match status" value="1"/>
</dbReference>
<keyword evidence="4 9" id="KW-0808">Transferase</keyword>
<dbReference type="GO" id="GO:0004673">
    <property type="term" value="F:protein histidine kinase activity"/>
    <property type="evidence" value="ECO:0007669"/>
    <property type="project" value="UniProtKB-EC"/>
</dbReference>
<dbReference type="InterPro" id="IPR011495">
    <property type="entry name" value="Sig_transdc_His_kin_sub2_dim/P"/>
</dbReference>
<dbReference type="InterPro" id="IPR022066">
    <property type="entry name" value="PdtaS_GAF"/>
</dbReference>
<dbReference type="InterPro" id="IPR005467">
    <property type="entry name" value="His_kinase_dom"/>
</dbReference>
<dbReference type="InterPro" id="IPR038424">
    <property type="entry name" value="H_kinase_PdtaS_GAF_sf"/>
</dbReference>
<dbReference type="InterPro" id="IPR036890">
    <property type="entry name" value="HATPase_C_sf"/>
</dbReference>
<dbReference type="Pfam" id="PF07568">
    <property type="entry name" value="HisKA_2"/>
    <property type="match status" value="1"/>
</dbReference>
<gene>
    <name evidence="9" type="ORF">ACFFVI_17170</name>
</gene>
<protein>
    <recommendedName>
        <fullName evidence="2">histidine kinase</fullName>
        <ecNumber evidence="2">2.7.13.3</ecNumber>
    </recommendedName>
</protein>
<dbReference type="SMART" id="SM00387">
    <property type="entry name" value="HATPase_c"/>
    <property type="match status" value="1"/>
</dbReference>